<evidence type="ECO:0000256" key="6">
    <source>
        <dbReference type="ARBA" id="ARBA00022840"/>
    </source>
</evidence>
<evidence type="ECO:0000256" key="10">
    <source>
        <dbReference type="RuleBase" id="RU363048"/>
    </source>
</evidence>
<reference evidence="12 13" key="1">
    <citation type="journal article" date="2013" name="BMC Genomics">
        <title>Comparative genomics of parasitic silkworm microsporidia reveal an association between genome expansion and host adaptation.</title>
        <authorList>
            <person name="Pan G."/>
            <person name="Xu J."/>
            <person name="Li T."/>
            <person name="Xia Q."/>
            <person name="Liu S.L."/>
            <person name="Zhang G."/>
            <person name="Li S."/>
            <person name="Li C."/>
            <person name="Liu H."/>
            <person name="Yang L."/>
            <person name="Liu T."/>
            <person name="Zhang X."/>
            <person name="Wu Z."/>
            <person name="Fan W."/>
            <person name="Dang X."/>
            <person name="Xiang H."/>
            <person name="Tao M."/>
            <person name="Li Y."/>
            <person name="Hu J."/>
            <person name="Li Z."/>
            <person name="Lin L."/>
            <person name="Luo J."/>
            <person name="Geng L."/>
            <person name="Wang L."/>
            <person name="Long M."/>
            <person name="Wan Y."/>
            <person name="He N."/>
            <person name="Zhang Z."/>
            <person name="Lu C."/>
            <person name="Keeling P.J."/>
            <person name="Wang J."/>
            <person name="Xiang Z."/>
            <person name="Zhou Z."/>
        </authorList>
    </citation>
    <scope>NUCLEOTIDE SEQUENCE [LARGE SCALE GENOMIC DNA]</scope>
    <source>
        <strain evidence="13">CQ1 / CVCC 102059</strain>
    </source>
</reference>
<organism evidence="12 13">
    <name type="scientific">Nosema bombycis (strain CQ1 / CVCC 102059)</name>
    <name type="common">Microsporidian parasite</name>
    <name type="synonym">Pebrine of silkworm</name>
    <dbReference type="NCBI Taxonomy" id="578461"/>
    <lineage>
        <taxon>Eukaryota</taxon>
        <taxon>Fungi</taxon>
        <taxon>Fungi incertae sedis</taxon>
        <taxon>Microsporidia</taxon>
        <taxon>Nosematidae</taxon>
        <taxon>Nosema</taxon>
    </lineage>
</organism>
<evidence type="ECO:0000313" key="13">
    <source>
        <dbReference type="Proteomes" id="UP000016927"/>
    </source>
</evidence>
<evidence type="ECO:0000256" key="5">
    <source>
        <dbReference type="ARBA" id="ARBA00022806"/>
    </source>
</evidence>
<evidence type="ECO:0000259" key="11">
    <source>
        <dbReference type="SMART" id="SM00382"/>
    </source>
</evidence>
<dbReference type="Gene3D" id="1.10.8.60">
    <property type="match status" value="1"/>
</dbReference>
<keyword evidence="7 10" id="KW-0156">Chromatin regulator</keyword>
<evidence type="ECO:0000256" key="2">
    <source>
        <dbReference type="ARBA" id="ARBA00007519"/>
    </source>
</evidence>
<dbReference type="OrthoDB" id="10060499at2759"/>
<dbReference type="InterPro" id="IPR027417">
    <property type="entry name" value="P-loop_NTPase"/>
</dbReference>
<evidence type="ECO:0000256" key="8">
    <source>
        <dbReference type="ARBA" id="ARBA00023242"/>
    </source>
</evidence>
<dbReference type="InterPro" id="IPR041048">
    <property type="entry name" value="RuvB-like_C"/>
</dbReference>
<dbReference type="AlphaFoldDB" id="R0MHS9"/>
<dbReference type="SMART" id="SM00382">
    <property type="entry name" value="AAA"/>
    <property type="match status" value="1"/>
</dbReference>
<keyword evidence="10" id="KW-0227">DNA damage</keyword>
<dbReference type="HOGENOM" id="CLU_028311_4_1_1"/>
<dbReference type="InterPro" id="IPR042487">
    <property type="entry name" value="RuvBL1/2_DNA/RNA_bd_dom"/>
</dbReference>
<accession>R0MHS9</accession>
<dbReference type="PANTHER" id="PTHR11093">
    <property type="entry name" value="RUVB-RELATED REPTIN AND PONTIN"/>
    <property type="match status" value="1"/>
</dbReference>
<dbReference type="InterPro" id="IPR010339">
    <property type="entry name" value="TIP49_P-loop"/>
</dbReference>
<keyword evidence="10" id="KW-0804">Transcription</keyword>
<keyword evidence="4 10" id="KW-0378">Hydrolase</keyword>
<evidence type="ECO:0000256" key="9">
    <source>
        <dbReference type="ARBA" id="ARBA00047995"/>
    </source>
</evidence>
<gene>
    <name evidence="12" type="primary">RUVB2</name>
    <name evidence="12" type="ORF">NBO_63g0024</name>
</gene>
<feature type="domain" description="AAA+ ATPase" evidence="11">
    <location>
        <begin position="57"/>
        <end position="339"/>
    </location>
</feature>
<comment type="similarity">
    <text evidence="2 10">Belongs to the RuvB family.</text>
</comment>
<dbReference type="EMBL" id="KB908971">
    <property type="protein sequence ID" value="EOB13705.1"/>
    <property type="molecule type" value="Genomic_DNA"/>
</dbReference>
<evidence type="ECO:0000256" key="7">
    <source>
        <dbReference type="ARBA" id="ARBA00022853"/>
    </source>
</evidence>
<dbReference type="GO" id="GO:0006325">
    <property type="term" value="P:chromatin organization"/>
    <property type="evidence" value="ECO:0007669"/>
    <property type="project" value="UniProtKB-KW"/>
</dbReference>
<protein>
    <recommendedName>
        <fullName evidence="10">RuvB-like helicase</fullName>
        <ecNumber evidence="10">3.6.4.12</ecNumber>
    </recommendedName>
</protein>
<dbReference type="InterPro" id="IPR003593">
    <property type="entry name" value="AAA+_ATPase"/>
</dbReference>
<dbReference type="Pfam" id="PF17856">
    <property type="entry name" value="TIP49_C"/>
    <property type="match status" value="1"/>
</dbReference>
<dbReference type="GO" id="GO:0005634">
    <property type="term" value="C:nucleus"/>
    <property type="evidence" value="ECO:0007669"/>
    <property type="project" value="UniProtKB-SubCell"/>
</dbReference>
<comment type="function">
    <text evidence="10">DNA helicase participates in several chromatin remodeling complexes, including the SWR1 and the INO80 complexes.</text>
</comment>
<keyword evidence="3 10" id="KW-0547">Nucleotide-binding</keyword>
<dbReference type="VEuPathDB" id="MicrosporidiaDB:NBO_63g0024"/>
<keyword evidence="6 10" id="KW-0067">ATP-binding</keyword>
<dbReference type="Gene3D" id="3.40.50.300">
    <property type="entry name" value="P-loop containing nucleotide triphosphate hydrolases"/>
    <property type="match status" value="1"/>
</dbReference>
<name>R0MHS9_NOSB1</name>
<dbReference type="OMA" id="IINTEPY"/>
<dbReference type="GO" id="GO:0006281">
    <property type="term" value="P:DNA repair"/>
    <property type="evidence" value="ECO:0007669"/>
    <property type="project" value="UniProtKB-KW"/>
</dbReference>
<keyword evidence="10" id="KW-0234">DNA repair</keyword>
<sequence length="409" mass="45985">MDTDNISSLERIGLHSHIKGLGESNDGIEHNKDGFVAQIKARKALIYVKRLVENNKSGKIIFLKGPSGTGKSALAFGLSKSLGNDFIFNNISSSEIYSKNLSKAEALRQNIRKTIGLKIKENVRVIKGEVVSISSSKIALKTVDMESVFEIGLNMREQIEREKVCVGDIIQIIKERGKIIKLGITSSKHDPQLLGDIKFLPCPEGELFKVEEDIQYVSLDDIDAINSRTHGYLTLFGGQSSEISCDVREEVNDKVKKWGLEGKAELKRGVLFIDEAQRLDAECFNFLNKVLEDSYSPIIILSYLQPPNKSSLEVPRDFLDKCLVISTETYTSEDIKNILMNVIKNPIDQSAINKLAEIGNTAGIRYMFDVLALSEIRRKKLNREKVDEEDVNKVTELFLDEERGKRIFK</sequence>
<keyword evidence="10" id="KW-0805">Transcription regulation</keyword>
<keyword evidence="13" id="KW-1185">Reference proteome</keyword>
<dbReference type="STRING" id="578461.R0MHS9"/>
<dbReference type="Proteomes" id="UP000016927">
    <property type="component" value="Unassembled WGS sequence"/>
</dbReference>
<dbReference type="SUPFAM" id="SSF52540">
    <property type="entry name" value="P-loop containing nucleoside triphosphate hydrolases"/>
    <property type="match status" value="1"/>
</dbReference>
<evidence type="ECO:0000256" key="4">
    <source>
        <dbReference type="ARBA" id="ARBA00022801"/>
    </source>
</evidence>
<dbReference type="Gene3D" id="2.40.50.360">
    <property type="entry name" value="RuvB-like helicase, domain II"/>
    <property type="match status" value="1"/>
</dbReference>
<evidence type="ECO:0000256" key="1">
    <source>
        <dbReference type="ARBA" id="ARBA00004123"/>
    </source>
</evidence>
<dbReference type="Pfam" id="PF06068">
    <property type="entry name" value="TIP49"/>
    <property type="match status" value="1"/>
</dbReference>
<proteinExistence type="inferred from homology"/>
<dbReference type="InterPro" id="IPR027238">
    <property type="entry name" value="RuvB-like"/>
</dbReference>
<comment type="subcellular location">
    <subcellularLocation>
        <location evidence="1 10">Nucleus</location>
    </subcellularLocation>
</comment>
<evidence type="ECO:0000256" key="3">
    <source>
        <dbReference type="ARBA" id="ARBA00022741"/>
    </source>
</evidence>
<evidence type="ECO:0000313" key="12">
    <source>
        <dbReference type="EMBL" id="EOB13705.1"/>
    </source>
</evidence>
<keyword evidence="5 10" id="KW-0347">Helicase</keyword>
<dbReference type="GO" id="GO:0003678">
    <property type="term" value="F:DNA helicase activity"/>
    <property type="evidence" value="ECO:0007669"/>
    <property type="project" value="UniProtKB-EC"/>
</dbReference>
<comment type="catalytic activity">
    <reaction evidence="9 10">
        <text>ATP + H2O = ADP + phosphate + H(+)</text>
        <dbReference type="Rhea" id="RHEA:13065"/>
        <dbReference type="ChEBI" id="CHEBI:15377"/>
        <dbReference type="ChEBI" id="CHEBI:15378"/>
        <dbReference type="ChEBI" id="CHEBI:30616"/>
        <dbReference type="ChEBI" id="CHEBI:43474"/>
        <dbReference type="ChEBI" id="CHEBI:456216"/>
        <dbReference type="EC" id="3.6.4.12"/>
    </reaction>
</comment>
<dbReference type="GO" id="GO:0005524">
    <property type="term" value="F:ATP binding"/>
    <property type="evidence" value="ECO:0007669"/>
    <property type="project" value="UniProtKB-KW"/>
</dbReference>
<dbReference type="EC" id="3.6.4.12" evidence="10"/>
<dbReference type="GO" id="GO:0016887">
    <property type="term" value="F:ATP hydrolysis activity"/>
    <property type="evidence" value="ECO:0007669"/>
    <property type="project" value="RHEA"/>
</dbReference>
<keyword evidence="8 10" id="KW-0539">Nucleus</keyword>